<evidence type="ECO:0000256" key="1">
    <source>
        <dbReference type="SAM" id="MobiDB-lite"/>
    </source>
</evidence>
<name>A0A6A6WUV8_9PLEO</name>
<proteinExistence type="predicted"/>
<feature type="compositionally biased region" description="Low complexity" evidence="1">
    <location>
        <begin position="29"/>
        <end position="63"/>
    </location>
</feature>
<dbReference type="AlphaFoldDB" id="A0A6A6WUV8"/>
<reference evidence="2" key="1">
    <citation type="journal article" date="2020" name="Stud. Mycol.">
        <title>101 Dothideomycetes genomes: a test case for predicting lifestyles and emergence of pathogens.</title>
        <authorList>
            <person name="Haridas S."/>
            <person name="Albert R."/>
            <person name="Binder M."/>
            <person name="Bloem J."/>
            <person name="Labutti K."/>
            <person name="Salamov A."/>
            <person name="Andreopoulos B."/>
            <person name="Baker S."/>
            <person name="Barry K."/>
            <person name="Bills G."/>
            <person name="Bluhm B."/>
            <person name="Cannon C."/>
            <person name="Castanera R."/>
            <person name="Culley D."/>
            <person name="Daum C."/>
            <person name="Ezra D."/>
            <person name="Gonzalez J."/>
            <person name="Henrissat B."/>
            <person name="Kuo A."/>
            <person name="Liang C."/>
            <person name="Lipzen A."/>
            <person name="Lutzoni F."/>
            <person name="Magnuson J."/>
            <person name="Mondo S."/>
            <person name="Nolan M."/>
            <person name="Ohm R."/>
            <person name="Pangilinan J."/>
            <person name="Park H.-J."/>
            <person name="Ramirez L."/>
            <person name="Alfaro M."/>
            <person name="Sun H."/>
            <person name="Tritt A."/>
            <person name="Yoshinaga Y."/>
            <person name="Zwiers L.-H."/>
            <person name="Turgeon B."/>
            <person name="Goodwin S."/>
            <person name="Spatafora J."/>
            <person name="Crous P."/>
            <person name="Grigoriev I."/>
        </authorList>
    </citation>
    <scope>NUCLEOTIDE SEQUENCE</scope>
    <source>
        <strain evidence="2">CBS 109.77</strain>
    </source>
</reference>
<evidence type="ECO:0000313" key="2">
    <source>
        <dbReference type="EMBL" id="KAF2787507.1"/>
    </source>
</evidence>
<organism evidence="2 3">
    <name type="scientific">Melanomma pulvis-pyrius CBS 109.77</name>
    <dbReference type="NCBI Taxonomy" id="1314802"/>
    <lineage>
        <taxon>Eukaryota</taxon>
        <taxon>Fungi</taxon>
        <taxon>Dikarya</taxon>
        <taxon>Ascomycota</taxon>
        <taxon>Pezizomycotina</taxon>
        <taxon>Dothideomycetes</taxon>
        <taxon>Pleosporomycetidae</taxon>
        <taxon>Pleosporales</taxon>
        <taxon>Melanommataceae</taxon>
        <taxon>Melanomma</taxon>
    </lineage>
</organism>
<feature type="region of interest" description="Disordered" evidence="1">
    <location>
        <begin position="25"/>
        <end position="65"/>
    </location>
</feature>
<dbReference type="Proteomes" id="UP000799757">
    <property type="component" value="Unassembled WGS sequence"/>
</dbReference>
<accession>A0A6A6WUV8</accession>
<evidence type="ECO:0000313" key="3">
    <source>
        <dbReference type="Proteomes" id="UP000799757"/>
    </source>
</evidence>
<keyword evidence="3" id="KW-1185">Reference proteome</keyword>
<dbReference type="EMBL" id="MU002310">
    <property type="protein sequence ID" value="KAF2787507.1"/>
    <property type="molecule type" value="Genomic_DNA"/>
</dbReference>
<protein>
    <submittedName>
        <fullName evidence="2">Uncharacterized protein</fullName>
    </submittedName>
</protein>
<gene>
    <name evidence="2" type="ORF">K505DRAFT_329633</name>
</gene>
<sequence length="91" mass="10027">MSTMYLSVHDLLRITYTYEARAVEEVARSRSNSDASSDASYSAANPNHASPSPSPSTSSQLESSSRDFSALETDFTYLFARKKRDSCVSMT</sequence>